<dbReference type="Pfam" id="PF05287">
    <property type="entry name" value="PMG"/>
    <property type="match status" value="1"/>
</dbReference>
<reference evidence="9" key="5">
    <citation type="submission" date="2025-04" db="UniProtKB">
        <authorList>
            <consortium name="RefSeq"/>
        </authorList>
    </citation>
    <scope>IDENTIFICATION</scope>
    <source>
        <strain evidence="9">17A/GY</strain>
        <tissue evidence="9">Liver</tissue>
    </source>
</reference>
<keyword evidence="3 5" id="KW-0416">Keratin</keyword>
<organism evidence="6 7">
    <name type="scientific">Cricetulus griseus</name>
    <name type="common">Chinese hamster</name>
    <name type="synonym">Cricetulus barabensis griseus</name>
    <dbReference type="NCBI Taxonomy" id="10029"/>
    <lineage>
        <taxon>Eukaryota</taxon>
        <taxon>Metazoa</taxon>
        <taxon>Chordata</taxon>
        <taxon>Craniata</taxon>
        <taxon>Vertebrata</taxon>
        <taxon>Euteleostomi</taxon>
        <taxon>Mammalia</taxon>
        <taxon>Eutheria</taxon>
        <taxon>Euarchontoglires</taxon>
        <taxon>Glires</taxon>
        <taxon>Rodentia</taxon>
        <taxon>Myomorpha</taxon>
        <taxon>Muroidea</taxon>
        <taxon>Cricetidae</taxon>
        <taxon>Cricetinae</taxon>
        <taxon>Cricetulus</taxon>
    </lineage>
</organism>
<dbReference type="InterPro" id="IPR007659">
    <property type="entry name" value="Keratin_matx"/>
</dbReference>
<comment type="function">
    <text evidence="1 5">In the hair cortex, hair keratin intermediate filaments are embedded in an interfilamentous matrix, consisting of hair keratin-associated proteins (KRTAP), which are essential for the formation of a rigid and resistant hair shaft through their extensive disulfide bond cross-linking with abundant cysteine residues of hair keratins. The matrix proteins include the high-sulfur and high-glycine-tyrosine keratins.</text>
</comment>
<evidence type="ECO:0000313" key="7">
    <source>
        <dbReference type="Proteomes" id="UP000030759"/>
    </source>
</evidence>
<comment type="subunit">
    <text evidence="5">Interacts with hair keratins.</text>
</comment>
<dbReference type="GO" id="GO:0005198">
    <property type="term" value="F:structural molecule activity"/>
    <property type="evidence" value="ECO:0007669"/>
    <property type="project" value="InterPro"/>
</dbReference>
<name>A0A061I393_CRIGR</name>
<dbReference type="GeneID" id="100772494"/>
<evidence type="ECO:0000256" key="1">
    <source>
        <dbReference type="ARBA" id="ARBA00003327"/>
    </source>
</evidence>
<dbReference type="Proteomes" id="UP000030759">
    <property type="component" value="Unassembled WGS sequence"/>
</dbReference>
<evidence type="ECO:0000256" key="5">
    <source>
        <dbReference type="RuleBase" id="RU369044"/>
    </source>
</evidence>
<reference evidence="8" key="4">
    <citation type="journal article" date="2020" name="Biotechnol. Bioeng.">
        <title>Chromosome-scale scaffolds for the Chinese hamster reference genome assembly to facilitate the study of the CHO epigenome.</title>
        <authorList>
            <person name="Hilliard W."/>
            <person name="MacDonald M."/>
            <person name="Lee K.H."/>
        </authorList>
    </citation>
    <scope>NUCLEOTIDE SEQUENCE [LARGE SCALE GENOMIC DNA]</scope>
    <source>
        <strain evidence="8">17A/GY</strain>
    </source>
</reference>
<evidence type="ECO:0000313" key="9">
    <source>
        <dbReference type="RefSeq" id="XP_027269116.1"/>
    </source>
</evidence>
<evidence type="ECO:0000313" key="6">
    <source>
        <dbReference type="EMBL" id="ERE75930.1"/>
    </source>
</evidence>
<evidence type="ECO:0000256" key="2">
    <source>
        <dbReference type="ARBA" id="ARBA00022737"/>
    </source>
</evidence>
<gene>
    <name evidence="9" type="primary">LOC100772494</name>
    <name evidence="6" type="ORF">H671_4g12258</name>
</gene>
<dbReference type="PANTHER" id="PTHR23260">
    <property type="entry name" value="KERATIN ASSOCIATED PROTEIN 3-3-RELATED"/>
    <property type="match status" value="1"/>
</dbReference>
<dbReference type="GO" id="GO:0045095">
    <property type="term" value="C:keratin filament"/>
    <property type="evidence" value="ECO:0007669"/>
    <property type="project" value="UniProtKB-UniRule"/>
</dbReference>
<comment type="similarity">
    <text evidence="4 5">Belongs to the PMG family.</text>
</comment>
<dbReference type="PANTHER" id="PTHR23260:SF2">
    <property type="entry name" value="KERATIN-ASSOCIATED PROTEIN 24-1"/>
    <property type="match status" value="1"/>
</dbReference>
<dbReference type="OrthoDB" id="9834169at2759"/>
<dbReference type="InterPro" id="IPR007951">
    <property type="entry name" value="KRTAP_PMG"/>
</dbReference>
<dbReference type="EMBL" id="KE675118">
    <property type="protein sequence ID" value="ERE75930.1"/>
    <property type="molecule type" value="Genomic_DNA"/>
</dbReference>
<dbReference type="KEGG" id="cge:100772494"/>
<dbReference type="AlphaFoldDB" id="A0A061I393"/>
<reference evidence="7" key="1">
    <citation type="journal article" date="2013" name="Nat. Biotechnol.">
        <title>Chinese hamster genome sequenced from sorted chromosomes.</title>
        <authorList>
            <person name="Brinkrolf K."/>
            <person name="Rupp O."/>
            <person name="Laux H."/>
            <person name="Kollin F."/>
            <person name="Ernst W."/>
            <person name="Linke B."/>
            <person name="Kofler R."/>
            <person name="Romand S."/>
            <person name="Hesse F."/>
            <person name="Budach W.E."/>
            <person name="Galosy S."/>
            <person name="Muller D."/>
            <person name="Noll T."/>
            <person name="Wienberg J."/>
            <person name="Jostock T."/>
            <person name="Leonard M."/>
            <person name="Grillari J."/>
            <person name="Tauch A."/>
            <person name="Goesmann A."/>
            <person name="Helk B."/>
            <person name="Mott J.E."/>
            <person name="Puhler A."/>
            <person name="Borth N."/>
        </authorList>
    </citation>
    <scope>NUCLEOTIDE SEQUENCE [LARGE SCALE GENOMIC DNA]</scope>
    <source>
        <strain evidence="7">17A/GY</strain>
    </source>
</reference>
<dbReference type="Proteomes" id="UP001108280">
    <property type="component" value="Chromosome 4"/>
</dbReference>
<keyword evidence="8" id="KW-1185">Reference proteome</keyword>
<reference evidence="6" key="2">
    <citation type="submission" date="2013-03" db="EMBL/GenBank/DDBJ databases">
        <title>Chinese hamster genome sequenced from sorted chromosomes.</title>
        <authorList>
            <person name="Brinkrolf K."/>
            <person name="Rupp O."/>
            <person name="Laux H."/>
            <person name="Kollin F."/>
            <person name="Ernst W."/>
            <person name="Linke B."/>
            <person name="Kofler R."/>
            <person name="Romand S."/>
            <person name="Hesse F."/>
            <person name="Budach W.E."/>
            <person name="Galosy S."/>
            <person name="Muller D."/>
            <person name="Noll T."/>
            <person name="Wienberg J."/>
            <person name="Jostock T."/>
            <person name="Leonard M."/>
            <person name="Grillari J."/>
            <person name="Tauch A."/>
            <person name="Goesmann A."/>
            <person name="Helk B."/>
            <person name="Mott J.E."/>
            <person name="Puehler A."/>
            <person name="Borth N."/>
        </authorList>
    </citation>
    <scope>NUCLEOTIDE SEQUENCE</scope>
    <source>
        <strain evidence="6">17A/GY</strain>
    </source>
</reference>
<evidence type="ECO:0000313" key="8">
    <source>
        <dbReference type="Proteomes" id="UP001108280"/>
    </source>
</evidence>
<reference evidence="8" key="3">
    <citation type="journal article" date="2018" name="Biotechnol. Bioeng.">
        <title>A reference genome of the Chinese hamster based on a hybrid assembly strategy.</title>
        <authorList>
            <person name="Rupp O."/>
            <person name="MacDonald M.L."/>
            <person name="Li S."/>
            <person name="Dhiman H."/>
            <person name="Polson S."/>
            <person name="Griep S."/>
            <person name="Heffner K."/>
            <person name="Hernandez I."/>
            <person name="Brinkrolf K."/>
            <person name="Jadhav V."/>
            <person name="Samoudi M."/>
            <person name="Hao H."/>
            <person name="Kingham B."/>
            <person name="Goesmann A."/>
            <person name="Betenbaugh M.J."/>
            <person name="Lewis N.E."/>
            <person name="Borth N."/>
            <person name="Lee K.H."/>
        </authorList>
    </citation>
    <scope>NUCLEOTIDE SEQUENCE [LARGE SCALE GENOMIC DNA]</scope>
    <source>
        <strain evidence="8">17A/GY</strain>
    </source>
</reference>
<protein>
    <recommendedName>
        <fullName evidence="5">Keratin-associated protein</fullName>
    </recommendedName>
</protein>
<evidence type="ECO:0000256" key="4">
    <source>
        <dbReference type="ARBA" id="ARBA00034495"/>
    </source>
</evidence>
<evidence type="ECO:0000256" key="3">
    <source>
        <dbReference type="ARBA" id="ARBA00022744"/>
    </source>
</evidence>
<dbReference type="GO" id="GO:0005829">
    <property type="term" value="C:cytosol"/>
    <property type="evidence" value="ECO:0007669"/>
    <property type="project" value="UniProtKB-ARBA"/>
</dbReference>
<accession>A0A061I393</accession>
<dbReference type="RefSeq" id="XP_027269116.1">
    <property type="nucleotide sequence ID" value="XM_027413315.2"/>
</dbReference>
<proteinExistence type="inferred from homology"/>
<sequence length="248" mass="27240">MSLLGYPGLCNATSHRNHCYIPVTPSIAICSDDVNPAFRHYLPSSYQGNLWLLDHCQDSYCEAPCCESPSHELKTCTPNGDPTNSGAPSNSPSASRVVSACETTNIRSRPSCSPCAGTKGYVSNCATATRFASKACQTPQNGSHFVGQFSSFPKNLQLQRPCGLGNGGYRSYGNFGFFTNGFSPSCYITNSYQPQSYLMRYCQYSNYGSSSFPPRSYLCRNFQSLSYIPSTFPPLRYLCSSNRPLNCY</sequence>
<keyword evidence="2" id="KW-0677">Repeat</keyword>